<gene>
    <name evidence="1" type="ORF">R3P94_23780</name>
</gene>
<sequence>MTTYASATDVRTLLARELTTEETALVERRLEQVERMILRKIPDLSIQIDNELLDADDVVDIEAEAVCRVLRNPEGLLQEQDGSYGYRLNPDAADNSLRILPEEWLVLGIRPSKAFALVPNITKPYRGASFGSGG</sequence>
<proteinExistence type="predicted"/>
<dbReference type="InterPro" id="IPR018963">
    <property type="entry name" value="Mycophage_D29_Gp19"/>
</dbReference>
<dbReference type="EMBL" id="JAWLKI010000061">
    <property type="protein sequence ID" value="MDV6310276.1"/>
    <property type="molecule type" value="Genomic_DNA"/>
</dbReference>
<organism evidence="1 2">
    <name type="scientific">Gordonia amicalis</name>
    <dbReference type="NCBI Taxonomy" id="89053"/>
    <lineage>
        <taxon>Bacteria</taxon>
        <taxon>Bacillati</taxon>
        <taxon>Actinomycetota</taxon>
        <taxon>Actinomycetes</taxon>
        <taxon>Mycobacteriales</taxon>
        <taxon>Gordoniaceae</taxon>
        <taxon>Gordonia</taxon>
    </lineage>
</organism>
<dbReference type="Pfam" id="PF09355">
    <property type="entry name" value="Phage_Gp19"/>
    <property type="match status" value="1"/>
</dbReference>
<name>A0ABU4DMQ4_9ACTN</name>
<evidence type="ECO:0000313" key="1">
    <source>
        <dbReference type="EMBL" id="MDV6310276.1"/>
    </source>
</evidence>
<accession>A0ABU4DMQ4</accession>
<dbReference type="Proteomes" id="UP001185779">
    <property type="component" value="Unassembled WGS sequence"/>
</dbReference>
<reference evidence="1 2" key="1">
    <citation type="submission" date="2023-10" db="EMBL/GenBank/DDBJ databases">
        <title>Development of a sustainable strategy for remediation of hydrocarbon-contaminated territories based on the waste exchange concept.</title>
        <authorList>
            <person name="Krivoruchko A."/>
        </authorList>
    </citation>
    <scope>NUCLEOTIDE SEQUENCE [LARGE SCALE GENOMIC DNA]</scope>
    <source>
        <strain evidence="1 2">IEGM 1266</strain>
    </source>
</reference>
<evidence type="ECO:0000313" key="2">
    <source>
        <dbReference type="Proteomes" id="UP001185779"/>
    </source>
</evidence>
<dbReference type="RefSeq" id="WP_317505789.1">
    <property type="nucleotide sequence ID" value="NZ_JAWLKI010000061.1"/>
</dbReference>
<comment type="caution">
    <text evidence="1">The sequence shown here is derived from an EMBL/GenBank/DDBJ whole genome shotgun (WGS) entry which is preliminary data.</text>
</comment>
<protein>
    <submittedName>
        <fullName evidence="1">Gp19/Gp15/Gp42 family protein</fullName>
    </submittedName>
</protein>
<keyword evidence="2" id="KW-1185">Reference proteome</keyword>